<comment type="caution">
    <text evidence="2">The sequence shown here is derived from an EMBL/GenBank/DDBJ whole genome shotgun (WGS) entry which is preliminary data.</text>
</comment>
<dbReference type="PROSITE" id="PS51421">
    <property type="entry name" value="RAS"/>
    <property type="match status" value="1"/>
</dbReference>
<dbReference type="Pfam" id="PF00071">
    <property type="entry name" value="Ras"/>
    <property type="match status" value="1"/>
</dbReference>
<protein>
    <submittedName>
        <fullName evidence="2">Uncharacterized protein</fullName>
    </submittedName>
</protein>
<dbReference type="PANTHER" id="PTHR47978">
    <property type="match status" value="1"/>
</dbReference>
<name>A0AAU9IN39_9CILI</name>
<proteinExistence type="predicted"/>
<keyword evidence="3" id="KW-1185">Reference proteome</keyword>
<dbReference type="PROSITE" id="PS51419">
    <property type="entry name" value="RAB"/>
    <property type="match status" value="1"/>
</dbReference>
<dbReference type="SMART" id="SM00173">
    <property type="entry name" value="RAS"/>
    <property type="match status" value="1"/>
</dbReference>
<dbReference type="SUPFAM" id="SSF52540">
    <property type="entry name" value="P-loop containing nucleoside triphosphate hydrolases"/>
    <property type="match status" value="1"/>
</dbReference>
<dbReference type="PROSITE" id="PS51417">
    <property type="entry name" value="ARF"/>
    <property type="match status" value="1"/>
</dbReference>
<dbReference type="PRINTS" id="PR00449">
    <property type="entry name" value="RASTRNSFRMNG"/>
</dbReference>
<reference evidence="2" key="1">
    <citation type="submission" date="2021-09" db="EMBL/GenBank/DDBJ databases">
        <authorList>
            <consortium name="AG Swart"/>
            <person name="Singh M."/>
            <person name="Singh A."/>
            <person name="Seah K."/>
            <person name="Emmerich C."/>
        </authorList>
    </citation>
    <scope>NUCLEOTIDE SEQUENCE</scope>
    <source>
        <strain evidence="2">ATCC30299</strain>
    </source>
</reference>
<organism evidence="2 3">
    <name type="scientific">Blepharisma stoltei</name>
    <dbReference type="NCBI Taxonomy" id="1481888"/>
    <lineage>
        <taxon>Eukaryota</taxon>
        <taxon>Sar</taxon>
        <taxon>Alveolata</taxon>
        <taxon>Ciliophora</taxon>
        <taxon>Postciliodesmatophora</taxon>
        <taxon>Heterotrichea</taxon>
        <taxon>Heterotrichida</taxon>
        <taxon>Blepharismidae</taxon>
        <taxon>Blepharisma</taxon>
    </lineage>
</organism>
<sequence length="198" mass="22099">MWHNNVNVKVVLLGDSGVGKSSVLLRFVDNYFKQDSSPTIGISSLKKTLHVNDTHIHFDIWDTAGQERYRSLTSMYCRDANAVILVYDITSRNSFNGLKAWYCGLKEIIKNSTIIAIAGNKEDLVEREEIPIDEAKEYANFIGAIYAKTSAKSNVGVEKIFMDIAKGLCPDINNNLVSPAKSSISLKKKPHKAKKRCC</sequence>
<dbReference type="NCBIfam" id="TIGR00231">
    <property type="entry name" value="small_GTP"/>
    <property type="match status" value="1"/>
</dbReference>
<dbReference type="SMART" id="SM00176">
    <property type="entry name" value="RAN"/>
    <property type="match status" value="1"/>
</dbReference>
<gene>
    <name evidence="2" type="ORF">BSTOLATCC_MIC12689</name>
</gene>
<dbReference type="EMBL" id="CAJZBQ010000013">
    <property type="protein sequence ID" value="CAG9314908.1"/>
    <property type="molecule type" value="Genomic_DNA"/>
</dbReference>
<evidence type="ECO:0000256" key="1">
    <source>
        <dbReference type="ARBA" id="ARBA00022741"/>
    </source>
</evidence>
<dbReference type="Gene3D" id="3.40.50.300">
    <property type="entry name" value="P-loop containing nucleotide triphosphate hydrolases"/>
    <property type="match status" value="1"/>
</dbReference>
<keyword evidence="1" id="KW-0547">Nucleotide-binding</keyword>
<dbReference type="AlphaFoldDB" id="A0AAU9IN39"/>
<dbReference type="InterPro" id="IPR001806">
    <property type="entry name" value="Small_GTPase"/>
</dbReference>
<accession>A0AAU9IN39</accession>
<dbReference type="GO" id="GO:0003924">
    <property type="term" value="F:GTPase activity"/>
    <property type="evidence" value="ECO:0007669"/>
    <property type="project" value="InterPro"/>
</dbReference>
<dbReference type="InterPro" id="IPR005225">
    <property type="entry name" value="Small_GTP-bd"/>
</dbReference>
<dbReference type="Proteomes" id="UP001162131">
    <property type="component" value="Unassembled WGS sequence"/>
</dbReference>
<dbReference type="GO" id="GO:0005525">
    <property type="term" value="F:GTP binding"/>
    <property type="evidence" value="ECO:0007669"/>
    <property type="project" value="InterPro"/>
</dbReference>
<dbReference type="SMART" id="SM00175">
    <property type="entry name" value="RAB"/>
    <property type="match status" value="1"/>
</dbReference>
<dbReference type="SMART" id="SM00174">
    <property type="entry name" value="RHO"/>
    <property type="match status" value="1"/>
</dbReference>
<dbReference type="FunFam" id="3.40.50.300:FF:000808">
    <property type="entry name" value="Small GTP-binding protein, putative"/>
    <property type="match status" value="1"/>
</dbReference>
<evidence type="ECO:0000313" key="2">
    <source>
        <dbReference type="EMBL" id="CAG9314908.1"/>
    </source>
</evidence>
<dbReference type="InterPro" id="IPR027417">
    <property type="entry name" value="P-loop_NTPase"/>
</dbReference>
<evidence type="ECO:0000313" key="3">
    <source>
        <dbReference type="Proteomes" id="UP001162131"/>
    </source>
</evidence>